<dbReference type="SUPFAM" id="SSF64438">
    <property type="entry name" value="CNF1/YfiH-like putative cysteine hydrolases"/>
    <property type="match status" value="1"/>
</dbReference>
<evidence type="ECO:0000256" key="11">
    <source>
        <dbReference type="ARBA" id="ARBA00049893"/>
    </source>
</evidence>
<dbReference type="EMBL" id="JAWJAY010000001">
    <property type="protein sequence ID" value="MDV2885359.1"/>
    <property type="molecule type" value="Genomic_DNA"/>
</dbReference>
<organism evidence="13 14">
    <name type="scientific">Alkalihalophilus pseudofirmus</name>
    <name type="common">Bacillus pseudofirmus</name>
    <dbReference type="NCBI Taxonomy" id="79885"/>
    <lineage>
        <taxon>Bacteria</taxon>
        <taxon>Bacillati</taxon>
        <taxon>Bacillota</taxon>
        <taxon>Bacilli</taxon>
        <taxon>Bacillales</taxon>
        <taxon>Bacillaceae</taxon>
        <taxon>Alkalihalophilus</taxon>
    </lineage>
</organism>
<comment type="similarity">
    <text evidence="4 12">Belongs to the purine nucleoside phosphorylase YfiH/LACC1 family.</text>
</comment>
<proteinExistence type="inferred from homology"/>
<evidence type="ECO:0000256" key="5">
    <source>
        <dbReference type="ARBA" id="ARBA00022679"/>
    </source>
</evidence>
<dbReference type="PANTHER" id="PTHR30616:SF2">
    <property type="entry name" value="PURINE NUCLEOSIDE PHOSPHORYLASE LACC1"/>
    <property type="match status" value="1"/>
</dbReference>
<protein>
    <recommendedName>
        <fullName evidence="12">Purine nucleoside phosphorylase</fullName>
    </recommendedName>
</protein>
<evidence type="ECO:0000256" key="3">
    <source>
        <dbReference type="ARBA" id="ARBA00003215"/>
    </source>
</evidence>
<keyword evidence="5" id="KW-0808">Transferase</keyword>
<evidence type="ECO:0000256" key="9">
    <source>
        <dbReference type="ARBA" id="ARBA00047989"/>
    </source>
</evidence>
<reference evidence="13" key="1">
    <citation type="submission" date="2023-10" db="EMBL/GenBank/DDBJ databases">
        <title>Screening of Alkalihalophilus pseudofirmusBZ-TG-HK211 and Its Alleviation of Salt Stress on Rapeseed Growth.</title>
        <authorList>
            <person name="Zhao B."/>
            <person name="Guo T."/>
        </authorList>
    </citation>
    <scope>NUCLEOTIDE SEQUENCE</scope>
    <source>
        <strain evidence="13">BZ-TG-HK211</strain>
    </source>
</reference>
<evidence type="ECO:0000256" key="7">
    <source>
        <dbReference type="ARBA" id="ARBA00022801"/>
    </source>
</evidence>
<dbReference type="Proteomes" id="UP001285636">
    <property type="component" value="Unassembled WGS sequence"/>
</dbReference>
<dbReference type="InterPro" id="IPR011324">
    <property type="entry name" value="Cytotoxic_necrot_fac-like_cat"/>
</dbReference>
<evidence type="ECO:0000256" key="10">
    <source>
        <dbReference type="ARBA" id="ARBA00048968"/>
    </source>
</evidence>
<dbReference type="Pfam" id="PF02578">
    <property type="entry name" value="Cu-oxidase_4"/>
    <property type="match status" value="1"/>
</dbReference>
<dbReference type="GO" id="GO:0017061">
    <property type="term" value="F:S-methyl-5-thioadenosine phosphorylase activity"/>
    <property type="evidence" value="ECO:0007669"/>
    <property type="project" value="UniProtKB-EC"/>
</dbReference>
<keyword evidence="8" id="KW-0862">Zinc</keyword>
<keyword evidence="7" id="KW-0378">Hydrolase</keyword>
<dbReference type="GO" id="GO:0016787">
    <property type="term" value="F:hydrolase activity"/>
    <property type="evidence" value="ECO:0007669"/>
    <property type="project" value="UniProtKB-KW"/>
</dbReference>
<accession>A0AAJ2TZN3</accession>
<dbReference type="AlphaFoldDB" id="A0AAJ2TZN3"/>
<dbReference type="RefSeq" id="WP_323466583.1">
    <property type="nucleotide sequence ID" value="NZ_CP144224.1"/>
</dbReference>
<comment type="function">
    <text evidence="3">Purine nucleoside enzyme that catalyzes the phosphorolysis of adenosine and inosine nucleosides, yielding D-ribose 1-phosphate and the respective free bases, adenine and hypoxanthine. Also catalyzes the phosphorolysis of S-methyl-5'-thioadenosine into adenine and S-methyl-5-thio-alpha-D-ribose 1-phosphate. Also has adenosine deaminase activity.</text>
</comment>
<evidence type="ECO:0000256" key="6">
    <source>
        <dbReference type="ARBA" id="ARBA00022723"/>
    </source>
</evidence>
<evidence type="ECO:0000313" key="14">
    <source>
        <dbReference type="Proteomes" id="UP001285636"/>
    </source>
</evidence>
<comment type="catalytic activity">
    <reaction evidence="11">
        <text>S-methyl-5'-thioadenosine + phosphate = 5-(methylsulfanyl)-alpha-D-ribose 1-phosphate + adenine</text>
        <dbReference type="Rhea" id="RHEA:11852"/>
        <dbReference type="ChEBI" id="CHEBI:16708"/>
        <dbReference type="ChEBI" id="CHEBI:17509"/>
        <dbReference type="ChEBI" id="CHEBI:43474"/>
        <dbReference type="ChEBI" id="CHEBI:58533"/>
        <dbReference type="EC" id="2.4.2.28"/>
    </reaction>
    <physiologicalReaction direction="left-to-right" evidence="11">
        <dbReference type="Rhea" id="RHEA:11853"/>
    </physiologicalReaction>
</comment>
<dbReference type="NCBIfam" id="TIGR00726">
    <property type="entry name" value="peptidoglycan editing factor PgeF"/>
    <property type="match status" value="1"/>
</dbReference>
<dbReference type="Gene3D" id="3.60.140.10">
    <property type="entry name" value="CNF1/YfiH-like putative cysteine hydrolases"/>
    <property type="match status" value="1"/>
</dbReference>
<dbReference type="PANTHER" id="PTHR30616">
    <property type="entry name" value="UNCHARACTERIZED PROTEIN YFIH"/>
    <property type="match status" value="1"/>
</dbReference>
<comment type="caution">
    <text evidence="13">The sequence shown here is derived from an EMBL/GenBank/DDBJ whole genome shotgun (WGS) entry which is preliminary data.</text>
</comment>
<sequence>MGEVFSEIHPECLSVEQWQNENSDLVAGITTRKGGLSEPPFNTLNMGFHVNDESDTVLKNRERFAEIISFPLSQWVGSEQVHGSTIQKVTKEDMGLGARTIQDAISAADGLYTKERGILLTSLYADCVPLLFFAKNHGIIGVAHAGWKGTVQLIGPKMIEKWNNDEGVPLNDIQVAIAPCISKEAYEVDDFVINKVINALPYAEEKVVYTKKVNGKYQLDLRLLNKHLLIEAGIEERNIYVSSICTAEDDRLYSYRAESGKTGRFMSYIGLR</sequence>
<comment type="catalytic activity">
    <reaction evidence="10">
        <text>adenosine + phosphate = alpha-D-ribose 1-phosphate + adenine</text>
        <dbReference type="Rhea" id="RHEA:27642"/>
        <dbReference type="ChEBI" id="CHEBI:16335"/>
        <dbReference type="ChEBI" id="CHEBI:16708"/>
        <dbReference type="ChEBI" id="CHEBI:43474"/>
        <dbReference type="ChEBI" id="CHEBI:57720"/>
        <dbReference type="EC" id="2.4.2.1"/>
    </reaction>
    <physiologicalReaction direction="left-to-right" evidence="10">
        <dbReference type="Rhea" id="RHEA:27643"/>
    </physiologicalReaction>
</comment>
<name>A0AAJ2TZN3_ALKPS</name>
<evidence type="ECO:0000313" key="13">
    <source>
        <dbReference type="EMBL" id="MDV2885359.1"/>
    </source>
</evidence>
<keyword evidence="6" id="KW-0479">Metal-binding</keyword>
<dbReference type="GO" id="GO:0005507">
    <property type="term" value="F:copper ion binding"/>
    <property type="evidence" value="ECO:0007669"/>
    <property type="project" value="TreeGrafter"/>
</dbReference>
<evidence type="ECO:0000256" key="1">
    <source>
        <dbReference type="ARBA" id="ARBA00000553"/>
    </source>
</evidence>
<evidence type="ECO:0000256" key="8">
    <source>
        <dbReference type="ARBA" id="ARBA00022833"/>
    </source>
</evidence>
<dbReference type="InterPro" id="IPR003730">
    <property type="entry name" value="Cu_polyphenol_OxRdtase"/>
</dbReference>
<comment type="catalytic activity">
    <reaction evidence="9">
        <text>adenosine + H2O + H(+) = inosine + NH4(+)</text>
        <dbReference type="Rhea" id="RHEA:24408"/>
        <dbReference type="ChEBI" id="CHEBI:15377"/>
        <dbReference type="ChEBI" id="CHEBI:15378"/>
        <dbReference type="ChEBI" id="CHEBI:16335"/>
        <dbReference type="ChEBI" id="CHEBI:17596"/>
        <dbReference type="ChEBI" id="CHEBI:28938"/>
        <dbReference type="EC" id="3.5.4.4"/>
    </reaction>
    <physiologicalReaction direction="left-to-right" evidence="9">
        <dbReference type="Rhea" id="RHEA:24409"/>
    </physiologicalReaction>
</comment>
<comment type="catalytic activity">
    <reaction evidence="1">
        <text>inosine + phosphate = alpha-D-ribose 1-phosphate + hypoxanthine</text>
        <dbReference type="Rhea" id="RHEA:27646"/>
        <dbReference type="ChEBI" id="CHEBI:17368"/>
        <dbReference type="ChEBI" id="CHEBI:17596"/>
        <dbReference type="ChEBI" id="CHEBI:43474"/>
        <dbReference type="ChEBI" id="CHEBI:57720"/>
        <dbReference type="EC" id="2.4.2.1"/>
    </reaction>
    <physiologicalReaction direction="left-to-right" evidence="1">
        <dbReference type="Rhea" id="RHEA:27647"/>
    </physiologicalReaction>
</comment>
<comment type="cofactor">
    <cofactor evidence="2">
        <name>Zn(2+)</name>
        <dbReference type="ChEBI" id="CHEBI:29105"/>
    </cofactor>
</comment>
<dbReference type="InterPro" id="IPR038371">
    <property type="entry name" value="Cu_polyphenol_OxRdtase_sf"/>
</dbReference>
<evidence type="ECO:0000256" key="2">
    <source>
        <dbReference type="ARBA" id="ARBA00001947"/>
    </source>
</evidence>
<gene>
    <name evidence="13" type="primary">pgeF</name>
    <name evidence="13" type="ORF">RYX45_09195</name>
</gene>
<dbReference type="CDD" id="cd16833">
    <property type="entry name" value="YfiH"/>
    <property type="match status" value="1"/>
</dbReference>
<evidence type="ECO:0000256" key="12">
    <source>
        <dbReference type="RuleBase" id="RU361274"/>
    </source>
</evidence>
<evidence type="ECO:0000256" key="4">
    <source>
        <dbReference type="ARBA" id="ARBA00007353"/>
    </source>
</evidence>